<evidence type="ECO:0000313" key="3">
    <source>
        <dbReference type="Proteomes" id="UP000009102"/>
    </source>
</evidence>
<evidence type="ECO:0000256" key="1">
    <source>
        <dbReference type="SAM" id="Phobius"/>
    </source>
</evidence>
<sequence length="157" mass="16854">MNNSSPLIRNGSFLLFGVVFGFLLSRAGATDPALISSLLLFENLHLLWVIATAVGVGAILNLLAKQLKWRSLASGEPISFPHKPFVRALIPGALLFGVGWGLTGVCPGTAPAMLGEGQWFVGVVLIGIVLGTWLVGFIHHIQIKRQLQSRDMTTANR</sequence>
<gene>
    <name evidence="2" type="ordered locus">Hneap_1367</name>
</gene>
<keyword evidence="3" id="KW-1185">Reference proteome</keyword>
<protein>
    <submittedName>
        <fullName evidence="2">Uncharacterized protein</fullName>
    </submittedName>
</protein>
<keyword evidence="1" id="KW-1133">Transmembrane helix</keyword>
<dbReference type="AlphaFoldDB" id="D0L0H8"/>
<name>D0L0H8_HALNC</name>
<organism evidence="2 3">
    <name type="scientific">Halothiobacillus neapolitanus (strain ATCC 23641 / DSM 15147 / CIP 104769 / NCIMB 8539 / c2)</name>
    <name type="common">Thiobacillus neapolitanus</name>
    <dbReference type="NCBI Taxonomy" id="555778"/>
    <lineage>
        <taxon>Bacteria</taxon>
        <taxon>Pseudomonadati</taxon>
        <taxon>Pseudomonadota</taxon>
        <taxon>Gammaproteobacteria</taxon>
        <taxon>Chromatiales</taxon>
        <taxon>Halothiobacillaceae</taxon>
        <taxon>Halothiobacillus</taxon>
    </lineage>
</organism>
<keyword evidence="1" id="KW-0472">Membrane</keyword>
<evidence type="ECO:0000313" key="2">
    <source>
        <dbReference type="EMBL" id="ACX96201.1"/>
    </source>
</evidence>
<dbReference type="Proteomes" id="UP000009102">
    <property type="component" value="Chromosome"/>
</dbReference>
<dbReference type="OrthoDB" id="9790409at2"/>
<dbReference type="eggNOG" id="COG2391">
    <property type="taxonomic scope" value="Bacteria"/>
</dbReference>
<dbReference type="EMBL" id="CP001801">
    <property type="protein sequence ID" value="ACX96201.1"/>
    <property type="molecule type" value="Genomic_DNA"/>
</dbReference>
<reference evidence="2 3" key="1">
    <citation type="submission" date="2009-10" db="EMBL/GenBank/DDBJ databases">
        <title>Complete sequence of Halothiobacillus neapolitanus c2.</title>
        <authorList>
            <consortium name="US DOE Joint Genome Institute"/>
            <person name="Lucas S."/>
            <person name="Copeland A."/>
            <person name="Lapidus A."/>
            <person name="Glavina del Rio T."/>
            <person name="Tice H."/>
            <person name="Bruce D."/>
            <person name="Goodwin L."/>
            <person name="Pitluck S."/>
            <person name="Davenport K."/>
            <person name="Brettin T."/>
            <person name="Detter J.C."/>
            <person name="Han C."/>
            <person name="Tapia R."/>
            <person name="Larimer F."/>
            <person name="Land M."/>
            <person name="Hauser L."/>
            <person name="Kyrpides N."/>
            <person name="Mikhailova N."/>
            <person name="Kerfeld C."/>
            <person name="Cannon G."/>
            <person name="Heinhort S."/>
        </authorList>
    </citation>
    <scope>NUCLEOTIDE SEQUENCE [LARGE SCALE GENOMIC DNA]</scope>
    <source>
        <strain evidence="3">ATCC 23641 / c2</strain>
    </source>
</reference>
<dbReference type="HOGENOM" id="CLU_037802_3_0_6"/>
<feature type="transmembrane region" description="Helical" evidence="1">
    <location>
        <begin position="117"/>
        <end position="138"/>
    </location>
</feature>
<dbReference type="RefSeq" id="WP_012824235.1">
    <property type="nucleotide sequence ID" value="NC_013422.1"/>
</dbReference>
<dbReference type="KEGG" id="hna:Hneap_1367"/>
<dbReference type="Pfam" id="PF20398">
    <property type="entry name" value="DUF6691"/>
    <property type="match status" value="1"/>
</dbReference>
<dbReference type="InterPro" id="IPR046513">
    <property type="entry name" value="DUF6691"/>
</dbReference>
<feature type="transmembrane region" description="Helical" evidence="1">
    <location>
        <begin position="45"/>
        <end position="64"/>
    </location>
</feature>
<feature type="transmembrane region" description="Helical" evidence="1">
    <location>
        <begin position="85"/>
        <end position="105"/>
    </location>
</feature>
<proteinExistence type="predicted"/>
<dbReference type="STRING" id="555778.Hneap_1367"/>
<keyword evidence="1" id="KW-0812">Transmembrane</keyword>
<accession>D0L0H8</accession>